<dbReference type="Proteomes" id="UP000196531">
    <property type="component" value="Unassembled WGS sequence"/>
</dbReference>
<gene>
    <name evidence="1" type="ORF">A9Q84_07370</name>
</gene>
<organism evidence="1 2">
    <name type="scientific">Halobacteriovorax marinus</name>
    <dbReference type="NCBI Taxonomy" id="97084"/>
    <lineage>
        <taxon>Bacteria</taxon>
        <taxon>Pseudomonadati</taxon>
        <taxon>Bdellovibrionota</taxon>
        <taxon>Bacteriovoracia</taxon>
        <taxon>Bacteriovoracales</taxon>
        <taxon>Halobacteriovoraceae</taxon>
        <taxon>Halobacteriovorax</taxon>
    </lineage>
</organism>
<evidence type="ECO:0000313" key="1">
    <source>
        <dbReference type="EMBL" id="OUR96172.1"/>
    </source>
</evidence>
<evidence type="ECO:0000313" key="2">
    <source>
        <dbReference type="Proteomes" id="UP000196531"/>
    </source>
</evidence>
<dbReference type="InterPro" id="IPR058292">
    <property type="entry name" value="DUF7986"/>
</dbReference>
<protein>
    <submittedName>
        <fullName evidence="1">Uncharacterized protein</fullName>
    </submittedName>
</protein>
<reference evidence="2" key="1">
    <citation type="journal article" date="2017" name="Proc. Natl. Acad. Sci. U.S.A.">
        <title>Simulation of Deepwater Horizon oil plume reveals substrate specialization within a complex community of hydrocarbon-degraders.</title>
        <authorList>
            <person name="Hu P."/>
            <person name="Dubinsky E.A."/>
            <person name="Probst A.J."/>
            <person name="Wang J."/>
            <person name="Sieber C.M.K."/>
            <person name="Tom L.M."/>
            <person name="Gardinali P."/>
            <person name="Banfield J.F."/>
            <person name="Atlas R.M."/>
            <person name="Andersen G.L."/>
        </authorList>
    </citation>
    <scope>NUCLEOTIDE SEQUENCE [LARGE SCALE GENOMIC DNA]</scope>
</reference>
<dbReference type="AlphaFoldDB" id="A0A1Y5FC12"/>
<comment type="caution">
    <text evidence="1">The sequence shown here is derived from an EMBL/GenBank/DDBJ whole genome shotgun (WGS) entry which is preliminary data.</text>
</comment>
<dbReference type="Pfam" id="PF25948">
    <property type="entry name" value="DUF7986"/>
    <property type="match status" value="1"/>
</dbReference>
<accession>A0A1Y5FC12</accession>
<name>A0A1Y5FC12_9BACT</name>
<proteinExistence type="predicted"/>
<sequence length="210" mass="24496">MIKMIEVVMEHLGRALQIYSDGSHYDTMLEAKNQYFALTGQVFEEDEDYESRMSAFNDWYLLQFVSEDGCPIWNYVEENTVEDNVSKALRTVKHSIYEYVGKNFKKQHVLKDIVHNRKIVLSKRAIIPSLLKNDLFIGRVIETEGEYFTLSGLCLLPGEIKGILKKEGKRIRAFNDLKKEVEFLLLVESLKTKWIRYGHLDAKSIFVFDS</sequence>
<dbReference type="EMBL" id="MAAO01000006">
    <property type="protein sequence ID" value="OUR96172.1"/>
    <property type="molecule type" value="Genomic_DNA"/>
</dbReference>